<reference evidence="8" key="1">
    <citation type="submission" date="2021-02" db="EMBL/GenBank/DDBJ databases">
        <authorList>
            <person name="Nowell W R."/>
        </authorList>
    </citation>
    <scope>NUCLEOTIDE SEQUENCE</scope>
</reference>
<keyword evidence="5" id="KW-0234">DNA repair</keyword>
<evidence type="ECO:0000259" key="7">
    <source>
        <dbReference type="Pfam" id="PF03834"/>
    </source>
</evidence>
<evidence type="ECO:0000313" key="9">
    <source>
        <dbReference type="Proteomes" id="UP000663834"/>
    </source>
</evidence>
<protein>
    <recommendedName>
        <fullName evidence="7">ERCC1-like central domain-containing protein</fullName>
    </recommendedName>
</protein>
<organism evidence="8 9">
    <name type="scientific">Rotaria magnacalcarata</name>
    <dbReference type="NCBI Taxonomy" id="392030"/>
    <lineage>
        <taxon>Eukaryota</taxon>
        <taxon>Metazoa</taxon>
        <taxon>Spiralia</taxon>
        <taxon>Gnathifera</taxon>
        <taxon>Rotifera</taxon>
        <taxon>Eurotatoria</taxon>
        <taxon>Bdelloidea</taxon>
        <taxon>Philodinida</taxon>
        <taxon>Philodinidae</taxon>
        <taxon>Rotaria</taxon>
    </lineage>
</organism>
<feature type="domain" description="ERCC1-like central" evidence="7">
    <location>
        <begin position="2"/>
        <end position="82"/>
    </location>
</feature>
<dbReference type="Gene3D" id="3.80.10.10">
    <property type="entry name" value="Ribonuclease Inhibitor"/>
    <property type="match status" value="1"/>
</dbReference>
<comment type="similarity">
    <text evidence="2">Belongs to the ERCC1/RAD10/SWI10 family.</text>
</comment>
<evidence type="ECO:0000256" key="6">
    <source>
        <dbReference type="ARBA" id="ARBA00023242"/>
    </source>
</evidence>
<dbReference type="InterPro" id="IPR036859">
    <property type="entry name" value="CAP-Gly_dom_sf"/>
</dbReference>
<evidence type="ECO:0000256" key="3">
    <source>
        <dbReference type="ARBA" id="ARBA00022763"/>
    </source>
</evidence>
<dbReference type="OrthoDB" id="5273213at2759"/>
<evidence type="ECO:0000256" key="2">
    <source>
        <dbReference type="ARBA" id="ARBA00008283"/>
    </source>
</evidence>
<dbReference type="InterPro" id="IPR032675">
    <property type="entry name" value="LRR_dom_sf"/>
</dbReference>
<dbReference type="GO" id="GO:0006312">
    <property type="term" value="P:mitotic recombination"/>
    <property type="evidence" value="ECO:0007669"/>
    <property type="project" value="TreeGrafter"/>
</dbReference>
<dbReference type="InterPro" id="IPR011335">
    <property type="entry name" value="Restrct_endonuc-II-like"/>
</dbReference>
<sequence>MSRSSCALYLSLRYHQLSPNYIYERLKTTKLPYLLKLLLVQCDVNDPSQSLKELARLSIIYELILLISWNDEESAKYLETYKIMEGKSAESLMDLQQYQSNDFLTKYIDMITEVKSINKTDGQTLLHAFGSLEKILNSSNEQLSMKIGDHILVDGKHSATICYFGLVDNHPGEWIGKQYSDYVLDLSSLIRIDYSCQWVNEFDDNNQIYKNLNQIKELNVRQNLITNWSQLWIILEKYFSRLEIINVSNSRMNLDLSPSNEFIFIREFILIDTDNNYLNRLSFISEIFVERIKNLTNLSLSDNPTLIHWDPFINRLGILKHLQELIINNCGIETIKLINQDDSIELFPSLKYLYMSDNTISLYSSINELSRIKSLISFGILRNPIYGLNQLENETPKQMTIARLPNLTHLNRVSISRDERQGAKMNYLQSYEQVNFDKKLDFINEHRQYQLLIEKHSEPFKPIVNQARY</sequence>
<dbReference type="GO" id="GO:0070914">
    <property type="term" value="P:UV-damage excision repair"/>
    <property type="evidence" value="ECO:0007669"/>
    <property type="project" value="TreeGrafter"/>
</dbReference>
<dbReference type="AlphaFoldDB" id="A0A815B8T8"/>
<keyword evidence="3" id="KW-0227">DNA damage</keyword>
<dbReference type="InterPro" id="IPR010994">
    <property type="entry name" value="RuvA_2-like"/>
</dbReference>
<dbReference type="GO" id="GO:0003684">
    <property type="term" value="F:damaged DNA binding"/>
    <property type="evidence" value="ECO:0007669"/>
    <property type="project" value="InterPro"/>
</dbReference>
<dbReference type="SUPFAM" id="SSF52058">
    <property type="entry name" value="L domain-like"/>
    <property type="match status" value="1"/>
</dbReference>
<gene>
    <name evidence="8" type="ORF">KQP761_LOCUS3254</name>
</gene>
<dbReference type="GO" id="GO:0006302">
    <property type="term" value="P:double-strand break repair"/>
    <property type="evidence" value="ECO:0007669"/>
    <property type="project" value="UniProtKB-ARBA"/>
</dbReference>
<evidence type="ECO:0000313" key="8">
    <source>
        <dbReference type="EMBL" id="CAF1270336.1"/>
    </source>
</evidence>
<dbReference type="Gene3D" id="1.10.150.20">
    <property type="entry name" value="5' to 3' exonuclease, C-terminal subdomain"/>
    <property type="match status" value="1"/>
</dbReference>
<dbReference type="GO" id="GO:0070522">
    <property type="term" value="C:ERCC4-ERCC1 complex"/>
    <property type="evidence" value="ECO:0007669"/>
    <property type="project" value="TreeGrafter"/>
</dbReference>
<accession>A0A815B8T8</accession>
<comment type="caution">
    <text evidence="8">The sequence shown here is derived from an EMBL/GenBank/DDBJ whole genome shotgun (WGS) entry which is preliminary data.</text>
</comment>
<dbReference type="CDD" id="cd22325">
    <property type="entry name" value="ERCC1_C-like"/>
    <property type="match status" value="1"/>
</dbReference>
<dbReference type="Pfam" id="PF03834">
    <property type="entry name" value="Rad10"/>
    <property type="match status" value="1"/>
</dbReference>
<dbReference type="Gene3D" id="3.40.50.10130">
    <property type="match status" value="1"/>
</dbReference>
<name>A0A815B8T8_9BILA</name>
<dbReference type="SUPFAM" id="SSF74924">
    <property type="entry name" value="Cap-Gly domain"/>
    <property type="match status" value="1"/>
</dbReference>
<dbReference type="SUPFAM" id="SSF52980">
    <property type="entry name" value="Restriction endonuclease-like"/>
    <property type="match status" value="1"/>
</dbReference>
<keyword evidence="4" id="KW-0238">DNA-binding</keyword>
<dbReference type="EMBL" id="CAJNOW010000319">
    <property type="protein sequence ID" value="CAF1270336.1"/>
    <property type="molecule type" value="Genomic_DNA"/>
</dbReference>
<dbReference type="PANTHER" id="PTHR12749:SF0">
    <property type="entry name" value="DNA EXCISION REPAIR PROTEIN ERCC-1"/>
    <property type="match status" value="1"/>
</dbReference>
<dbReference type="GO" id="GO:0000110">
    <property type="term" value="C:nucleotide-excision repair factor 1 complex"/>
    <property type="evidence" value="ECO:0007669"/>
    <property type="project" value="TreeGrafter"/>
</dbReference>
<dbReference type="PANTHER" id="PTHR12749">
    <property type="entry name" value="EXCISION REPAIR CROSS-COMPLEMENTING 1 ERCC1"/>
    <property type="match status" value="1"/>
</dbReference>
<evidence type="ECO:0000256" key="4">
    <source>
        <dbReference type="ARBA" id="ARBA00023125"/>
    </source>
</evidence>
<evidence type="ECO:0000256" key="5">
    <source>
        <dbReference type="ARBA" id="ARBA00023204"/>
    </source>
</evidence>
<dbReference type="NCBIfam" id="TIGR00597">
    <property type="entry name" value="rad10"/>
    <property type="match status" value="1"/>
</dbReference>
<dbReference type="InterPro" id="IPR047260">
    <property type="entry name" value="ERCC1-like_central_dom"/>
</dbReference>
<dbReference type="GO" id="GO:0003697">
    <property type="term" value="F:single-stranded DNA binding"/>
    <property type="evidence" value="ECO:0007669"/>
    <property type="project" value="TreeGrafter"/>
</dbReference>
<comment type="subcellular location">
    <subcellularLocation>
        <location evidence="1">Nucleus</location>
    </subcellularLocation>
</comment>
<dbReference type="SUPFAM" id="SSF47781">
    <property type="entry name" value="RuvA domain 2-like"/>
    <property type="match status" value="1"/>
</dbReference>
<keyword evidence="6" id="KW-0539">Nucleus</keyword>
<proteinExistence type="inferred from homology"/>
<dbReference type="InterPro" id="IPR004579">
    <property type="entry name" value="ERCC1/RAD10/SWI10"/>
</dbReference>
<evidence type="ECO:0000256" key="1">
    <source>
        <dbReference type="ARBA" id="ARBA00004123"/>
    </source>
</evidence>
<dbReference type="Proteomes" id="UP000663834">
    <property type="component" value="Unassembled WGS sequence"/>
</dbReference>